<dbReference type="Proteomes" id="UP000321523">
    <property type="component" value="Unassembled WGS sequence"/>
</dbReference>
<name>A0A512E2T3_9PROT</name>
<evidence type="ECO:0000313" key="9">
    <source>
        <dbReference type="Proteomes" id="UP000321523"/>
    </source>
</evidence>
<evidence type="ECO:0000256" key="2">
    <source>
        <dbReference type="ARBA" id="ARBA00022598"/>
    </source>
</evidence>
<dbReference type="PANTHER" id="PTHR43767">
    <property type="entry name" value="LONG-CHAIN-FATTY-ACID--COA LIGASE"/>
    <property type="match status" value="1"/>
</dbReference>
<dbReference type="RefSeq" id="WP_211099498.1">
    <property type="nucleotide sequence ID" value="NZ_BJYZ01000060.1"/>
</dbReference>
<feature type="domain" description="AMP-dependent synthetase/ligase" evidence="6">
    <location>
        <begin position="24"/>
        <end position="387"/>
    </location>
</feature>
<dbReference type="InterPro" id="IPR025110">
    <property type="entry name" value="AMP-bd_C"/>
</dbReference>
<evidence type="ECO:0000259" key="7">
    <source>
        <dbReference type="Pfam" id="PF13193"/>
    </source>
</evidence>
<dbReference type="EMBL" id="BJYZ01000060">
    <property type="protein sequence ID" value="GEO43042.1"/>
    <property type="molecule type" value="Genomic_DNA"/>
</dbReference>
<evidence type="ECO:0000256" key="4">
    <source>
        <dbReference type="ARBA" id="ARBA00066616"/>
    </source>
</evidence>
<keyword evidence="9" id="KW-1185">Reference proteome</keyword>
<dbReference type="InterPro" id="IPR000873">
    <property type="entry name" value="AMP-dep_synth/lig_dom"/>
</dbReference>
<feature type="domain" description="AMP-binding enzyme C-terminal" evidence="7">
    <location>
        <begin position="437"/>
        <end position="512"/>
    </location>
</feature>
<dbReference type="EC" id="6.2.1.44" evidence="4"/>
<comment type="catalytic activity">
    <reaction evidence="3">
        <text>3-(methylsulfanyl)propanoate + ATP + CoA = 3-(methylsulfanyl)propanoyl-CoA + AMP + diphosphate</text>
        <dbReference type="Rhea" id="RHEA:43052"/>
        <dbReference type="ChEBI" id="CHEBI:30616"/>
        <dbReference type="ChEBI" id="CHEBI:33019"/>
        <dbReference type="ChEBI" id="CHEBI:49016"/>
        <dbReference type="ChEBI" id="CHEBI:57287"/>
        <dbReference type="ChEBI" id="CHEBI:82815"/>
        <dbReference type="ChEBI" id="CHEBI:456215"/>
        <dbReference type="EC" id="6.2.1.44"/>
    </reaction>
    <physiologicalReaction direction="left-to-right" evidence="3">
        <dbReference type="Rhea" id="RHEA:43053"/>
    </physiologicalReaction>
</comment>
<reference evidence="8 9" key="1">
    <citation type="submission" date="2019-07" db="EMBL/GenBank/DDBJ databases">
        <title>Whole genome shotgun sequence of Skermanella aerolata NBRC 106429.</title>
        <authorList>
            <person name="Hosoyama A."/>
            <person name="Uohara A."/>
            <person name="Ohji S."/>
            <person name="Ichikawa N."/>
        </authorList>
    </citation>
    <scope>NUCLEOTIDE SEQUENCE [LARGE SCALE GENOMIC DNA]</scope>
    <source>
        <strain evidence="8 9">NBRC 106429</strain>
    </source>
</reference>
<keyword evidence="2 8" id="KW-0436">Ligase</keyword>
<dbReference type="PROSITE" id="PS00455">
    <property type="entry name" value="AMP_BINDING"/>
    <property type="match status" value="1"/>
</dbReference>
<gene>
    <name evidence="8" type="ORF">SAE02_71900</name>
</gene>
<evidence type="ECO:0000256" key="1">
    <source>
        <dbReference type="ARBA" id="ARBA00006432"/>
    </source>
</evidence>
<dbReference type="Pfam" id="PF00501">
    <property type="entry name" value="AMP-binding"/>
    <property type="match status" value="1"/>
</dbReference>
<dbReference type="InterPro" id="IPR020845">
    <property type="entry name" value="AMP-binding_CS"/>
</dbReference>
<dbReference type="Gene3D" id="3.40.50.12780">
    <property type="entry name" value="N-terminal domain of ligase-like"/>
    <property type="match status" value="1"/>
</dbReference>
<dbReference type="InterPro" id="IPR042099">
    <property type="entry name" value="ANL_N_sf"/>
</dbReference>
<evidence type="ECO:0000256" key="3">
    <source>
        <dbReference type="ARBA" id="ARBA00051915"/>
    </source>
</evidence>
<evidence type="ECO:0000256" key="5">
    <source>
        <dbReference type="ARBA" id="ARBA00067668"/>
    </source>
</evidence>
<dbReference type="InterPro" id="IPR045851">
    <property type="entry name" value="AMP-bd_C_sf"/>
</dbReference>
<dbReference type="Pfam" id="PF13193">
    <property type="entry name" value="AMP-binding_C"/>
    <property type="match status" value="1"/>
</dbReference>
<evidence type="ECO:0000259" key="6">
    <source>
        <dbReference type="Pfam" id="PF00501"/>
    </source>
</evidence>
<dbReference type="PANTHER" id="PTHR43767:SF1">
    <property type="entry name" value="NONRIBOSOMAL PEPTIDE SYNTHASE PES1 (EUROFUNG)-RELATED"/>
    <property type="match status" value="1"/>
</dbReference>
<organism evidence="8 9">
    <name type="scientific">Skermanella aerolata</name>
    <dbReference type="NCBI Taxonomy" id="393310"/>
    <lineage>
        <taxon>Bacteria</taxon>
        <taxon>Pseudomonadati</taxon>
        <taxon>Pseudomonadota</taxon>
        <taxon>Alphaproteobacteria</taxon>
        <taxon>Rhodospirillales</taxon>
        <taxon>Azospirillaceae</taxon>
        <taxon>Skermanella</taxon>
    </lineage>
</organism>
<dbReference type="Gene3D" id="3.30.300.30">
    <property type="match status" value="1"/>
</dbReference>
<protein>
    <recommendedName>
        <fullName evidence="5">3-methylmercaptopropionyl-CoA ligase</fullName>
        <ecNumber evidence="4">6.2.1.44</ecNumber>
    </recommendedName>
</protein>
<dbReference type="GO" id="GO:0016878">
    <property type="term" value="F:acid-thiol ligase activity"/>
    <property type="evidence" value="ECO:0007669"/>
    <property type="project" value="UniProtKB-ARBA"/>
</dbReference>
<comment type="similarity">
    <text evidence="1">Belongs to the ATP-dependent AMP-binding enzyme family.</text>
</comment>
<sequence>MPHDRGQPETAGFPYLLSDVVADNARWVPDQPALIFGDQTLTWAGFGDKVAKIQQGLAEQGVTRGTRVAILDRNSDDYVLLGYALAGMGAVLVPVNMWLRPAEIAYILNNCQPLLLVVGAEFLAAAREAVETLQEKPRFVLRNATKDDGDGVAWPELLDAPRRKQVSRAQGWDDAHLVLYTSGTTGRPKGAIISHRRSVLDALNALPVFGIKQFERFFCYMPLFHTGAWDYLKLYFMQRGAAVIAERFEPESAVAQIERHRCNGMFGVPLVLRQMVESKAWSTADMSSMRLIAYANYDPSTLILRIVDAFRERGAANLGIANAYGLTEGGPYICINRPEDALKRPLSIGVPVPGLQVALLDDQMAEVLRGELGEICVRGPALMSGYLNRPEATAEAFAGGWLHTGDLGRIDEDGFVHLIDRKKDMIRSAGENVFAKEVELVLIGHPEVRDCAVFGLPDVDYGERVVAAVVRDGSSGITGEALAAYVRKKIAGFKAPRQVVFLDELPKTPAGKIKKHEIKKSLADPAA</sequence>
<dbReference type="FunFam" id="3.30.300.30:FF:000008">
    <property type="entry name" value="2,3-dihydroxybenzoate-AMP ligase"/>
    <property type="match status" value="1"/>
</dbReference>
<dbReference type="SUPFAM" id="SSF56801">
    <property type="entry name" value="Acetyl-CoA synthetase-like"/>
    <property type="match status" value="1"/>
</dbReference>
<accession>A0A512E2T3</accession>
<comment type="caution">
    <text evidence="8">The sequence shown here is derived from an EMBL/GenBank/DDBJ whole genome shotgun (WGS) entry which is preliminary data.</text>
</comment>
<dbReference type="InterPro" id="IPR050237">
    <property type="entry name" value="ATP-dep_AMP-bd_enzyme"/>
</dbReference>
<evidence type="ECO:0000313" key="8">
    <source>
        <dbReference type="EMBL" id="GEO43042.1"/>
    </source>
</evidence>
<proteinExistence type="inferred from homology"/>
<dbReference type="AlphaFoldDB" id="A0A512E2T3"/>